<reference evidence="3" key="1">
    <citation type="journal article" date="2017" name="Nat. Commun.">
        <title>The North American bullfrog draft genome provides insight into hormonal regulation of long noncoding RNA.</title>
        <authorList>
            <person name="Hammond S.A."/>
            <person name="Warren R.L."/>
            <person name="Vandervalk B.P."/>
            <person name="Kucuk E."/>
            <person name="Khan H."/>
            <person name="Gibb E.A."/>
            <person name="Pandoh P."/>
            <person name="Kirk H."/>
            <person name="Zhao Y."/>
            <person name="Jones M."/>
            <person name="Mungall A.J."/>
            <person name="Coope R."/>
            <person name="Pleasance S."/>
            <person name="Moore R.A."/>
            <person name="Holt R.A."/>
            <person name="Round J.M."/>
            <person name="Ohora S."/>
            <person name="Walle B.V."/>
            <person name="Veldhoen N."/>
            <person name="Helbing C.C."/>
            <person name="Birol I."/>
        </authorList>
    </citation>
    <scope>NUCLEOTIDE SEQUENCE [LARGE SCALE GENOMIC DNA]</scope>
</reference>
<feature type="region of interest" description="Disordered" evidence="1">
    <location>
        <begin position="29"/>
        <end position="58"/>
    </location>
</feature>
<dbReference type="EMBL" id="KV925193">
    <property type="protein sequence ID" value="PIO37290.1"/>
    <property type="molecule type" value="Genomic_DNA"/>
</dbReference>
<sequence>MDGPLVSFSGGPGQTLCAVAAGVFFVGGQKTTEPPTPPRQLKPPLTPINPPLSADYQRHPPVVLNTHRTGICLCKQGRALSCQQGSNVFSFPANHGSEINYLS</sequence>
<keyword evidence="3" id="KW-1185">Reference proteome</keyword>
<protein>
    <submittedName>
        <fullName evidence="2">Uncharacterized protein</fullName>
    </submittedName>
</protein>
<dbReference type="AlphaFoldDB" id="A0A2G9SAV9"/>
<accession>A0A2G9SAV9</accession>
<feature type="compositionally biased region" description="Pro residues" evidence="1">
    <location>
        <begin position="34"/>
        <end position="50"/>
    </location>
</feature>
<evidence type="ECO:0000313" key="2">
    <source>
        <dbReference type="EMBL" id="PIO37290.1"/>
    </source>
</evidence>
<gene>
    <name evidence="2" type="ORF">AB205_0033200</name>
</gene>
<dbReference type="OrthoDB" id="10528954at2759"/>
<dbReference type="Proteomes" id="UP000228934">
    <property type="component" value="Unassembled WGS sequence"/>
</dbReference>
<evidence type="ECO:0000313" key="3">
    <source>
        <dbReference type="Proteomes" id="UP000228934"/>
    </source>
</evidence>
<name>A0A2G9SAV9_AQUCT</name>
<organism evidence="2 3">
    <name type="scientific">Aquarana catesbeiana</name>
    <name type="common">American bullfrog</name>
    <name type="synonym">Rana catesbeiana</name>
    <dbReference type="NCBI Taxonomy" id="8400"/>
    <lineage>
        <taxon>Eukaryota</taxon>
        <taxon>Metazoa</taxon>
        <taxon>Chordata</taxon>
        <taxon>Craniata</taxon>
        <taxon>Vertebrata</taxon>
        <taxon>Euteleostomi</taxon>
        <taxon>Amphibia</taxon>
        <taxon>Batrachia</taxon>
        <taxon>Anura</taxon>
        <taxon>Neobatrachia</taxon>
        <taxon>Ranoidea</taxon>
        <taxon>Ranidae</taxon>
        <taxon>Aquarana</taxon>
    </lineage>
</organism>
<evidence type="ECO:0000256" key="1">
    <source>
        <dbReference type="SAM" id="MobiDB-lite"/>
    </source>
</evidence>
<proteinExistence type="predicted"/>